<dbReference type="PANTHER" id="PTHR12835:SF5">
    <property type="entry name" value="BIOTIN--PROTEIN LIGASE"/>
    <property type="match status" value="1"/>
</dbReference>
<proteinExistence type="predicted"/>
<dbReference type="InterPro" id="IPR004408">
    <property type="entry name" value="Biotin_CoA_COase_ligase"/>
</dbReference>
<dbReference type="EMBL" id="PVNL01000123">
    <property type="protein sequence ID" value="PRP98826.1"/>
    <property type="molecule type" value="Genomic_DNA"/>
</dbReference>
<dbReference type="Gene3D" id="2.30.30.100">
    <property type="match status" value="1"/>
</dbReference>
<protein>
    <submittedName>
        <fullName evidence="3">Bifunctional ligase/repressor BirA</fullName>
        <ecNumber evidence="3">6.3.4.15</ecNumber>
    </submittedName>
</protein>
<dbReference type="EC" id="6.3.4.15" evidence="3"/>
<gene>
    <name evidence="3" type="primary">birA</name>
    <name evidence="3" type="ORF">ENSA7_64580</name>
</gene>
<evidence type="ECO:0000313" key="4">
    <source>
        <dbReference type="Proteomes" id="UP000238823"/>
    </source>
</evidence>
<dbReference type="CDD" id="cd16442">
    <property type="entry name" value="BPL"/>
    <property type="match status" value="1"/>
</dbReference>
<feature type="domain" description="BPL/LPL catalytic" evidence="2">
    <location>
        <begin position="27"/>
        <end position="204"/>
    </location>
</feature>
<dbReference type="Proteomes" id="UP000238823">
    <property type="component" value="Unassembled WGS sequence"/>
</dbReference>
<dbReference type="PANTHER" id="PTHR12835">
    <property type="entry name" value="BIOTIN PROTEIN LIGASE"/>
    <property type="match status" value="1"/>
</dbReference>
<name>A0A2S9Y159_9BACT</name>
<evidence type="ECO:0000259" key="2">
    <source>
        <dbReference type="PROSITE" id="PS51733"/>
    </source>
</evidence>
<dbReference type="InterPro" id="IPR004143">
    <property type="entry name" value="BPL_LPL_catalytic"/>
</dbReference>
<evidence type="ECO:0000256" key="1">
    <source>
        <dbReference type="ARBA" id="ARBA00022598"/>
    </source>
</evidence>
<dbReference type="GO" id="GO:0004077">
    <property type="term" value="F:biotin--[biotin carboxyl-carrier protein] ligase activity"/>
    <property type="evidence" value="ECO:0007669"/>
    <property type="project" value="UniProtKB-EC"/>
</dbReference>
<comment type="caution">
    <text evidence="3">The sequence shown here is derived from an EMBL/GenBank/DDBJ whole genome shotgun (WGS) entry which is preliminary data.</text>
</comment>
<dbReference type="Gene3D" id="3.30.930.10">
    <property type="entry name" value="Bira Bifunctional Protein, Domain 2"/>
    <property type="match status" value="1"/>
</dbReference>
<reference evidence="3 4" key="1">
    <citation type="submission" date="2018-03" db="EMBL/GenBank/DDBJ databases">
        <title>Draft Genome Sequences of the Obligatory Marine Myxobacteria Enhygromyxa salina SWB007.</title>
        <authorList>
            <person name="Poehlein A."/>
            <person name="Moghaddam J.A."/>
            <person name="Harms H."/>
            <person name="Alanjari M."/>
            <person name="Koenig G.M."/>
            <person name="Daniel R."/>
            <person name="Schaeberle T.F."/>
        </authorList>
    </citation>
    <scope>NUCLEOTIDE SEQUENCE [LARGE SCALE GENOMIC DNA]</scope>
    <source>
        <strain evidence="3 4">SWB007</strain>
    </source>
</reference>
<dbReference type="PROSITE" id="PS51733">
    <property type="entry name" value="BPL_LPL_CATALYTIC"/>
    <property type="match status" value="1"/>
</dbReference>
<dbReference type="InterPro" id="IPR045864">
    <property type="entry name" value="aa-tRNA-synth_II/BPL/LPL"/>
</dbReference>
<evidence type="ECO:0000313" key="3">
    <source>
        <dbReference type="EMBL" id="PRP98826.1"/>
    </source>
</evidence>
<dbReference type="AlphaFoldDB" id="A0A2S9Y159"/>
<accession>A0A2S9Y159</accession>
<organism evidence="3 4">
    <name type="scientific">Enhygromyxa salina</name>
    <dbReference type="NCBI Taxonomy" id="215803"/>
    <lineage>
        <taxon>Bacteria</taxon>
        <taxon>Pseudomonadati</taxon>
        <taxon>Myxococcota</taxon>
        <taxon>Polyangia</taxon>
        <taxon>Nannocystales</taxon>
        <taxon>Nannocystaceae</taxon>
        <taxon>Enhygromyxa</taxon>
    </lineage>
</organism>
<dbReference type="Pfam" id="PF03099">
    <property type="entry name" value="BPL_LplA_LipB"/>
    <property type="match status" value="1"/>
</dbReference>
<keyword evidence="1 3" id="KW-0436">Ligase</keyword>
<sequence>MSANNHGEHDDLAQLGPLLTTARLGRVHEHHEQLGSTNDRALEWLAAGAPDGALVTADAQTAGRGRLGRPWSSPPGQDIYASVVLRPGAPSAAFGSLALAVGVGLCEGLSAVFGDQLPGLALKWPNDLLLDERKLAGILCESRWRGREVELVIGFGLNVHREAEQFEPTLRPSATSLALHLRPDQRVGRAAILAALLHQLELELERFFAGGFAAIRSRYESRCLVIGRKIQVEQPDGQRIAAVAIGLDDDGALRAQPPDGGPSFRVQSADVWLS</sequence>
<dbReference type="GO" id="GO:0005737">
    <property type="term" value="C:cytoplasm"/>
    <property type="evidence" value="ECO:0007669"/>
    <property type="project" value="TreeGrafter"/>
</dbReference>
<dbReference type="NCBIfam" id="TIGR00121">
    <property type="entry name" value="birA_ligase"/>
    <property type="match status" value="1"/>
</dbReference>
<dbReference type="SUPFAM" id="SSF55681">
    <property type="entry name" value="Class II aaRS and biotin synthetases"/>
    <property type="match status" value="1"/>
</dbReference>
<dbReference type="RefSeq" id="WP_181234325.1">
    <property type="nucleotide sequence ID" value="NZ_PVNL01000123.1"/>
</dbReference>